<dbReference type="Proteomes" id="UP000608024">
    <property type="component" value="Unassembled WGS sequence"/>
</dbReference>
<evidence type="ECO:0000313" key="2">
    <source>
        <dbReference type="Proteomes" id="UP000608024"/>
    </source>
</evidence>
<reference evidence="1" key="1">
    <citation type="journal article" date="2014" name="Int. J. Syst. Evol. Microbiol.">
        <title>Complete genome sequence of Corynebacterium casei LMG S-19264T (=DSM 44701T), isolated from a smear-ripened cheese.</title>
        <authorList>
            <consortium name="US DOE Joint Genome Institute (JGI-PGF)"/>
            <person name="Walter F."/>
            <person name="Albersmeier A."/>
            <person name="Kalinowski J."/>
            <person name="Ruckert C."/>
        </authorList>
    </citation>
    <scope>NUCLEOTIDE SEQUENCE</scope>
    <source>
        <strain evidence="1">JCM 4784</strain>
    </source>
</reference>
<dbReference type="AlphaFoldDB" id="A0A919DR07"/>
<reference evidence="1" key="2">
    <citation type="submission" date="2020-09" db="EMBL/GenBank/DDBJ databases">
        <authorList>
            <person name="Sun Q."/>
            <person name="Ohkuma M."/>
        </authorList>
    </citation>
    <scope>NUCLEOTIDE SEQUENCE</scope>
    <source>
        <strain evidence="1">JCM 4784</strain>
    </source>
</reference>
<dbReference type="SUPFAM" id="SSF55961">
    <property type="entry name" value="Bet v1-like"/>
    <property type="match status" value="1"/>
</dbReference>
<sequence length="165" mass="17951">MPGPAGPRGPGRGPAAYDRAMARFRIVRTTPLGPDEAWRRLTDWERHGRTIPLTTVTVRRAAPRGRGDVVTARTGLGPLAFDDPMEVVAWRAPDGGRGSCRLAKRGAVVLGWAEIEVGPAAGGGTHVVWREELRVRWLPRPLDPLVGRAAAWLFGRTVDRLLAGR</sequence>
<evidence type="ECO:0008006" key="3">
    <source>
        <dbReference type="Google" id="ProtNLM"/>
    </source>
</evidence>
<dbReference type="InterPro" id="IPR023393">
    <property type="entry name" value="START-like_dom_sf"/>
</dbReference>
<name>A0A919DR07_9ACTN</name>
<evidence type="ECO:0000313" key="1">
    <source>
        <dbReference type="EMBL" id="GHE69144.1"/>
    </source>
</evidence>
<protein>
    <recommendedName>
        <fullName evidence="3">Immediate-early protein 2</fullName>
    </recommendedName>
</protein>
<dbReference type="EMBL" id="BNBT01000065">
    <property type="protein sequence ID" value="GHE69144.1"/>
    <property type="molecule type" value="Genomic_DNA"/>
</dbReference>
<proteinExistence type="predicted"/>
<dbReference type="InterPro" id="IPR019587">
    <property type="entry name" value="Polyketide_cyclase/dehydratase"/>
</dbReference>
<gene>
    <name evidence="1" type="ORF">GCM10018785_42130</name>
</gene>
<organism evidence="1 2">
    <name type="scientific">Streptomyces longispororuber</name>
    <dbReference type="NCBI Taxonomy" id="68230"/>
    <lineage>
        <taxon>Bacteria</taxon>
        <taxon>Bacillati</taxon>
        <taxon>Actinomycetota</taxon>
        <taxon>Actinomycetes</taxon>
        <taxon>Kitasatosporales</taxon>
        <taxon>Streptomycetaceae</taxon>
        <taxon>Streptomyces</taxon>
    </lineage>
</organism>
<accession>A0A919DR07</accession>
<dbReference type="Pfam" id="PF10604">
    <property type="entry name" value="Polyketide_cyc2"/>
    <property type="match status" value="1"/>
</dbReference>
<comment type="caution">
    <text evidence="1">The sequence shown here is derived from an EMBL/GenBank/DDBJ whole genome shotgun (WGS) entry which is preliminary data.</text>
</comment>
<dbReference type="Gene3D" id="3.30.530.20">
    <property type="match status" value="1"/>
</dbReference>
<keyword evidence="2" id="KW-1185">Reference proteome</keyword>